<evidence type="ECO:0000313" key="1">
    <source>
        <dbReference type="EMBL" id="AAO74108.1"/>
    </source>
</evidence>
<dbReference type="EMBL" id="AY228468">
    <property type="protein sequence ID" value="AAO74108.1"/>
    <property type="molecule type" value="Genomic_DNA"/>
</dbReference>
<dbReference type="GeneID" id="1450751"/>
<protein>
    <submittedName>
        <fullName evidence="1">ORF65b</fullName>
    </submittedName>
</protein>
<dbReference type="RefSeq" id="NP_817263.1">
    <property type="nucleotide sequence ID" value="NC_004677.2"/>
</dbReference>
<name>Q85WW1_PINKO</name>
<geneLocation type="chloroplast" evidence="1"/>
<dbReference type="AlphaFoldDB" id="Q85WW1"/>
<sequence length="65" mass="7151">MPPAFILSQDQTLHEIHSCITYSSLVDKADSASSLGITCLHLLYISSARSFQYSHPYPLVSIPQA</sequence>
<keyword evidence="1" id="KW-0150">Chloroplast</keyword>
<reference evidence="1" key="1">
    <citation type="submission" date="2007-04" db="EMBL/GenBank/DDBJ databases">
        <authorList>
            <person name="Noh E.W."/>
            <person name="Lee J.S."/>
            <person name="Choi Y.I."/>
            <person name="Han M.S."/>
            <person name="Yi Y.S."/>
            <person name="Han S.U."/>
        </authorList>
    </citation>
    <scope>NUCLEOTIDE SEQUENCE</scope>
</reference>
<organism evidence="1">
    <name type="scientific">Pinus koraiensis</name>
    <name type="common">Korean pine</name>
    <dbReference type="NCBI Taxonomy" id="88728"/>
    <lineage>
        <taxon>Eukaryota</taxon>
        <taxon>Viridiplantae</taxon>
        <taxon>Streptophyta</taxon>
        <taxon>Embryophyta</taxon>
        <taxon>Tracheophyta</taxon>
        <taxon>Spermatophyta</taxon>
        <taxon>Pinopsida</taxon>
        <taxon>Pinidae</taxon>
        <taxon>Conifers I</taxon>
        <taxon>Pinales</taxon>
        <taxon>Pinaceae</taxon>
        <taxon>Pinus</taxon>
        <taxon>Pinus subgen. Strobus</taxon>
    </lineage>
</organism>
<proteinExistence type="predicted"/>
<keyword evidence="1" id="KW-0934">Plastid</keyword>
<accession>Q85WW1</accession>